<accession>A0A6J6K065</accession>
<evidence type="ECO:0000313" key="2">
    <source>
        <dbReference type="EMBL" id="CAB4641309.1"/>
    </source>
</evidence>
<protein>
    <submittedName>
        <fullName evidence="2">Unannotated protein</fullName>
    </submittedName>
</protein>
<dbReference type="SUPFAM" id="SSF56752">
    <property type="entry name" value="D-aminoacid aminotransferase-like PLP-dependent enzymes"/>
    <property type="match status" value="1"/>
</dbReference>
<dbReference type="PANTHER" id="PTHR42743:SF11">
    <property type="entry name" value="AMINODEOXYCHORISMATE LYASE"/>
    <property type="match status" value="1"/>
</dbReference>
<dbReference type="GO" id="GO:0003824">
    <property type="term" value="F:catalytic activity"/>
    <property type="evidence" value="ECO:0007669"/>
    <property type="project" value="InterPro"/>
</dbReference>
<gene>
    <name evidence="2" type="ORF">UFOPK2155_00571</name>
</gene>
<name>A0A6J6K065_9ZZZZ</name>
<comment type="similarity">
    <text evidence="1">Belongs to the class-IV pyridoxal-phosphate-dependent aminotransferase family.</text>
</comment>
<reference evidence="2" key="1">
    <citation type="submission" date="2020-05" db="EMBL/GenBank/DDBJ databases">
        <authorList>
            <person name="Chiriac C."/>
            <person name="Salcher M."/>
            <person name="Ghai R."/>
            <person name="Kavagutti S V."/>
        </authorList>
    </citation>
    <scope>NUCLEOTIDE SEQUENCE</scope>
</reference>
<sequence>MKIWVNDGLVEDSSDYLHANNWPLGTGLFETLRTENGSPQFLARHMRRVLTSARELSIPIPSEDVISQAIETVLEATPHQLGKLRLSFSTERFIATHEVYEDDSAPFKAIVGQNVGMTSGRQHKVFPYEARMDLLQAAIAVGCDEVILIDAEDRVLEGAVSNFAFRVDGQWRTTPITAGILPGVIRAIAIEECGVVVKDLTRSDVSTCEAAIVMSSLKLARPITSIDGRSLAIDSDVSDICSKLRQLATSH</sequence>
<dbReference type="InterPro" id="IPR043131">
    <property type="entry name" value="BCAT-like_N"/>
</dbReference>
<organism evidence="2">
    <name type="scientific">freshwater metagenome</name>
    <dbReference type="NCBI Taxonomy" id="449393"/>
    <lineage>
        <taxon>unclassified sequences</taxon>
        <taxon>metagenomes</taxon>
        <taxon>ecological metagenomes</taxon>
    </lineage>
</organism>
<dbReference type="EMBL" id="CAEZVX010000065">
    <property type="protein sequence ID" value="CAB4641309.1"/>
    <property type="molecule type" value="Genomic_DNA"/>
</dbReference>
<proteinExistence type="inferred from homology"/>
<dbReference type="AlphaFoldDB" id="A0A6J6K065"/>
<dbReference type="Gene3D" id="3.20.10.10">
    <property type="entry name" value="D-amino Acid Aminotransferase, subunit A, domain 2"/>
    <property type="match status" value="1"/>
</dbReference>
<dbReference type="GO" id="GO:0046394">
    <property type="term" value="P:carboxylic acid biosynthetic process"/>
    <property type="evidence" value="ECO:0007669"/>
    <property type="project" value="UniProtKB-ARBA"/>
</dbReference>
<dbReference type="PANTHER" id="PTHR42743">
    <property type="entry name" value="AMINO-ACID AMINOTRANSFERASE"/>
    <property type="match status" value="1"/>
</dbReference>
<dbReference type="Pfam" id="PF01063">
    <property type="entry name" value="Aminotran_4"/>
    <property type="match status" value="1"/>
</dbReference>
<dbReference type="InterPro" id="IPR001544">
    <property type="entry name" value="Aminotrans_IV"/>
</dbReference>
<dbReference type="CDD" id="cd00449">
    <property type="entry name" value="PLPDE_IV"/>
    <property type="match status" value="1"/>
</dbReference>
<dbReference type="InterPro" id="IPR043132">
    <property type="entry name" value="BCAT-like_C"/>
</dbReference>
<dbReference type="InterPro" id="IPR036038">
    <property type="entry name" value="Aminotransferase-like"/>
</dbReference>
<dbReference type="InterPro" id="IPR050571">
    <property type="entry name" value="Class-IV_PLP-Dep_Aminotrnsfr"/>
</dbReference>
<dbReference type="Gene3D" id="3.30.470.10">
    <property type="match status" value="1"/>
</dbReference>
<evidence type="ECO:0000256" key="1">
    <source>
        <dbReference type="ARBA" id="ARBA00009320"/>
    </source>
</evidence>